<evidence type="ECO:0000259" key="4">
    <source>
        <dbReference type="Pfam" id="PF16177"/>
    </source>
</evidence>
<dbReference type="InterPro" id="IPR025110">
    <property type="entry name" value="AMP-bd_C"/>
</dbReference>
<sequence length="640" mass="71227">MPQSYNTVFQQSIEQPDEFWGAAASELHWYKKWDSVLDSSNPPFYRWFSGGMTNTCYNALDRHVDEGRGNQLAVIYDSPVTGAKERYTYREFRDIVALFAGALQSRGVRKGDRVIIYMPMIPEAVVAMLACARIGAIHSVVFGGFASHELAIRIDDCKPKVIISASCGIEHGRVVDYKRLLDFAIELAHFKPEICIIKQREQLKAELNEDRDLTWKQSLLGAEPAQCVPVESSDPLYILYTSGTTGQPKGIVRDNGGHMVAMKWSMENVYNVKPGEVYWAASDVGWVVGHSYIVYAPLLHGCTTLIFEGKPVGTPDPGTFWRIVNEYSVAVLFTAPTAFRAIKKEDPKGMYMKKYDLSSLRTLFLAGERADPDTVKWAEEKLQVPVVDHWWQTETGWAIAANCQGIEPGPVKYGSASRAVPGYNVQVINQEMERLPAGQMGDIVIKLPLPPGTMLSLWKADIRFIESYMTSFPGYYQTSDAGFIDEDGYIHIMSRTDDIINVAGHRLSTGSIEAALCEHPDVAESAVIGVHDDLKGQVPLGFLVLKANVDTPETQIVKHVIEYVRENIGPVASFKHAVIVNRLPKTRSGKILRGTMRKIANSEEYAMPATIDDPAILDEIREALQTIGYAVKSRPVTKEA</sequence>
<dbReference type="Proteomes" id="UP000008841">
    <property type="component" value="Chromosome"/>
</dbReference>
<feature type="domain" description="Acetyl-coenzyme A synthetase N-terminal" evidence="4">
    <location>
        <begin position="5"/>
        <end position="59"/>
    </location>
</feature>
<dbReference type="Pfam" id="PF16177">
    <property type="entry name" value="ACAS_N"/>
    <property type="match status" value="1"/>
</dbReference>
<dbReference type="AlphaFoldDB" id="B3EIC1"/>
<dbReference type="GO" id="GO:0050218">
    <property type="term" value="F:propionate-CoA ligase activity"/>
    <property type="evidence" value="ECO:0007669"/>
    <property type="project" value="TreeGrafter"/>
</dbReference>
<dbReference type="EMBL" id="CP001097">
    <property type="protein sequence ID" value="ACD89951.1"/>
    <property type="molecule type" value="Genomic_DNA"/>
</dbReference>
<dbReference type="PROSITE" id="PS00455">
    <property type="entry name" value="AMP_BINDING"/>
    <property type="match status" value="1"/>
</dbReference>
<dbReference type="STRING" id="290315.Clim_0872"/>
<dbReference type="SUPFAM" id="SSF56801">
    <property type="entry name" value="Acetyl-CoA synthetase-like"/>
    <property type="match status" value="1"/>
</dbReference>
<reference evidence="5 6" key="1">
    <citation type="submission" date="2008-05" db="EMBL/GenBank/DDBJ databases">
        <title>Complete sequence of Chlorobium limicola DSM 245.</title>
        <authorList>
            <consortium name="US DOE Joint Genome Institute"/>
            <person name="Lucas S."/>
            <person name="Copeland A."/>
            <person name="Lapidus A."/>
            <person name="Glavina del Rio T."/>
            <person name="Dalin E."/>
            <person name="Tice H."/>
            <person name="Bruce D."/>
            <person name="Goodwin L."/>
            <person name="Pitluck S."/>
            <person name="Schmutz J."/>
            <person name="Larimer F."/>
            <person name="Land M."/>
            <person name="Hauser L."/>
            <person name="Kyrpides N."/>
            <person name="Ovchinnikova G."/>
            <person name="Zhao F."/>
            <person name="Li T."/>
            <person name="Liu Z."/>
            <person name="Overmann J."/>
            <person name="Bryant D.A."/>
            <person name="Richardson P."/>
        </authorList>
    </citation>
    <scope>NUCLEOTIDE SEQUENCE [LARGE SCALE GENOMIC DNA]</scope>
    <source>
        <strain evidence="6">DSM 245 / NBRC 103803 / 6330</strain>
    </source>
</reference>
<dbReference type="InterPro" id="IPR000873">
    <property type="entry name" value="AMP-dep_synth/lig_dom"/>
</dbReference>
<keyword evidence="5" id="KW-0436">Ligase</keyword>
<protein>
    <submittedName>
        <fullName evidence="5">AMP-dependent synthetase and ligase</fullName>
    </submittedName>
</protein>
<evidence type="ECO:0000313" key="6">
    <source>
        <dbReference type="Proteomes" id="UP000008841"/>
    </source>
</evidence>
<proteinExistence type="inferred from homology"/>
<name>B3EIC1_CHLL2</name>
<dbReference type="InterPro" id="IPR042099">
    <property type="entry name" value="ANL_N_sf"/>
</dbReference>
<dbReference type="CDD" id="cd05967">
    <property type="entry name" value="PrpE"/>
    <property type="match status" value="1"/>
</dbReference>
<dbReference type="Gene3D" id="3.30.300.30">
    <property type="match status" value="1"/>
</dbReference>
<evidence type="ECO:0000256" key="1">
    <source>
        <dbReference type="ARBA" id="ARBA00006432"/>
    </source>
</evidence>
<evidence type="ECO:0000313" key="5">
    <source>
        <dbReference type="EMBL" id="ACD89951.1"/>
    </source>
</evidence>
<evidence type="ECO:0000259" key="2">
    <source>
        <dbReference type="Pfam" id="PF00501"/>
    </source>
</evidence>
<dbReference type="Pfam" id="PF00501">
    <property type="entry name" value="AMP-binding"/>
    <property type="match status" value="1"/>
</dbReference>
<organism evidence="5 6">
    <name type="scientific">Chlorobium limicola (strain DSM 245 / NBRC 103803 / 6330)</name>
    <dbReference type="NCBI Taxonomy" id="290315"/>
    <lineage>
        <taxon>Bacteria</taxon>
        <taxon>Pseudomonadati</taxon>
        <taxon>Chlorobiota</taxon>
        <taxon>Chlorobiia</taxon>
        <taxon>Chlorobiales</taxon>
        <taxon>Chlorobiaceae</taxon>
        <taxon>Chlorobium/Pelodictyon group</taxon>
        <taxon>Chlorobium</taxon>
    </lineage>
</organism>
<dbReference type="FunFam" id="3.30.300.30:FF:000017">
    <property type="entry name" value="Acyl-CoA synthetase short-chain family member 3"/>
    <property type="match status" value="1"/>
</dbReference>
<dbReference type="GO" id="GO:0070013">
    <property type="term" value="C:intracellular organelle lumen"/>
    <property type="evidence" value="ECO:0007669"/>
    <property type="project" value="UniProtKB-ARBA"/>
</dbReference>
<dbReference type="KEGG" id="cli:Clim_0872"/>
<dbReference type="InterPro" id="IPR045851">
    <property type="entry name" value="AMP-bd_C_sf"/>
</dbReference>
<dbReference type="PANTHER" id="PTHR43347">
    <property type="entry name" value="ACYL-COA SYNTHETASE"/>
    <property type="match status" value="1"/>
</dbReference>
<dbReference type="InterPro" id="IPR020845">
    <property type="entry name" value="AMP-binding_CS"/>
</dbReference>
<accession>B3EIC1</accession>
<dbReference type="FunFam" id="3.40.50.12780:FF:000011">
    <property type="entry name" value="Acetyl-coenzyme A synthetase 2-like, mitochondrial"/>
    <property type="match status" value="1"/>
</dbReference>
<feature type="domain" description="AMP-binding enzyme C-terminal" evidence="3">
    <location>
        <begin position="512"/>
        <end position="590"/>
    </location>
</feature>
<feature type="domain" description="AMP-dependent synthetase/ligase" evidence="2">
    <location>
        <begin position="66"/>
        <end position="448"/>
    </location>
</feature>
<dbReference type="NCBIfam" id="NF001208">
    <property type="entry name" value="PRK00174.1"/>
    <property type="match status" value="1"/>
</dbReference>
<gene>
    <name evidence="5" type="ordered locus">Clim_0872</name>
</gene>
<evidence type="ECO:0000259" key="3">
    <source>
        <dbReference type="Pfam" id="PF13193"/>
    </source>
</evidence>
<dbReference type="HOGENOM" id="CLU_000022_3_5_10"/>
<comment type="similarity">
    <text evidence="1">Belongs to the ATP-dependent AMP-binding enzyme family.</text>
</comment>
<dbReference type="InterPro" id="IPR032387">
    <property type="entry name" value="ACAS_N"/>
</dbReference>
<dbReference type="Gene3D" id="3.40.50.12780">
    <property type="entry name" value="N-terminal domain of ligase-like"/>
    <property type="match status" value="1"/>
</dbReference>
<dbReference type="eggNOG" id="COG0365">
    <property type="taxonomic scope" value="Bacteria"/>
</dbReference>
<dbReference type="Pfam" id="PF13193">
    <property type="entry name" value="AMP-binding_C"/>
    <property type="match status" value="1"/>
</dbReference>
<dbReference type="PANTHER" id="PTHR43347:SF3">
    <property type="entry name" value="ACYL-COA SYNTHETASE SHORT-CHAIN FAMILY MEMBER 3, MITOCHONDRIAL"/>
    <property type="match status" value="1"/>
</dbReference>